<comment type="caution">
    <text evidence="15">The sequence shown here is derived from an EMBL/GenBank/DDBJ whole genome shotgun (WGS) entry which is preliminary data.</text>
</comment>
<dbReference type="InterPro" id="IPR006612">
    <property type="entry name" value="THAP_Znf"/>
</dbReference>
<dbReference type="Pfam" id="PF12017">
    <property type="entry name" value="Tnp_P_element"/>
    <property type="match status" value="1"/>
</dbReference>
<evidence type="ECO:0000256" key="13">
    <source>
        <dbReference type="SAM" id="Coils"/>
    </source>
</evidence>
<comment type="similarity">
    <text evidence="2">Belongs to the THAP1 family.</text>
</comment>
<keyword evidence="16" id="KW-1185">Reference proteome</keyword>
<sequence>MVNKCVVKGCKTTAIKESKVHVFPKGDIGRLWVNAVQQYQPNFLPSQWSIICSSHFLSTDYIPSIVSGKLMLNKLAVPNLSMATNIESEQSEVSVEEIEVTMDDVLFKSPRSCLFPSIKSEVSDEEIEVTMDDVLSKSSQKCSSVLSDESDKENKIPLPTTLTKKRKSYLKDFEEDDLNSPNKRKIYWYRSQQVYKQHCLKIKQLRSTTQGLKKKLRTMENLIEHLKDEKKMCTESLPSAQHEMLLKQLNLQTGKMITPELRRFALTLNFYSASAYNYVRNTFNKCLPHPSTLREWYSSVNGEPGITFEALNAISIKVEEMKTKNKTLVCGLLMDE</sequence>
<organism evidence="15 16">
    <name type="scientific">Aphis craccivora</name>
    <name type="common">Cowpea aphid</name>
    <dbReference type="NCBI Taxonomy" id="307492"/>
    <lineage>
        <taxon>Eukaryota</taxon>
        <taxon>Metazoa</taxon>
        <taxon>Ecdysozoa</taxon>
        <taxon>Arthropoda</taxon>
        <taxon>Hexapoda</taxon>
        <taxon>Insecta</taxon>
        <taxon>Pterygota</taxon>
        <taxon>Neoptera</taxon>
        <taxon>Paraneoptera</taxon>
        <taxon>Hemiptera</taxon>
        <taxon>Sternorrhyncha</taxon>
        <taxon>Aphidomorpha</taxon>
        <taxon>Aphidoidea</taxon>
        <taxon>Aphididae</taxon>
        <taxon>Aphidini</taxon>
        <taxon>Aphis</taxon>
        <taxon>Aphis</taxon>
    </lineage>
</organism>
<evidence type="ECO:0000256" key="12">
    <source>
        <dbReference type="PROSITE-ProRule" id="PRU00309"/>
    </source>
</evidence>
<evidence type="ECO:0000256" key="2">
    <source>
        <dbReference type="ARBA" id="ARBA00006177"/>
    </source>
</evidence>
<keyword evidence="3" id="KW-0479">Metal-binding</keyword>
<keyword evidence="7 13" id="KW-0175">Coiled coil</keyword>
<proteinExistence type="inferred from homology"/>
<dbReference type="PROSITE" id="PS50950">
    <property type="entry name" value="ZF_THAP"/>
    <property type="match status" value="1"/>
</dbReference>
<name>A0A6G0VVN2_APHCR</name>
<dbReference type="Proteomes" id="UP000478052">
    <property type="component" value="Unassembled WGS sequence"/>
</dbReference>
<evidence type="ECO:0000313" key="16">
    <source>
        <dbReference type="Proteomes" id="UP000478052"/>
    </source>
</evidence>
<evidence type="ECO:0000256" key="9">
    <source>
        <dbReference type="ARBA" id="ARBA00023163"/>
    </source>
</evidence>
<keyword evidence="9" id="KW-0804">Transcription</keyword>
<comment type="subcellular location">
    <subcellularLocation>
        <location evidence="1">Nucleus</location>
        <location evidence="1">Nucleoplasm</location>
    </subcellularLocation>
</comment>
<keyword evidence="10" id="KW-0539">Nucleus</keyword>
<keyword evidence="6" id="KW-0805">Transcription regulation</keyword>
<keyword evidence="11" id="KW-0131">Cell cycle</keyword>
<keyword evidence="5" id="KW-0862">Zinc</keyword>
<feature type="non-terminal residue" evidence="15">
    <location>
        <position position="336"/>
    </location>
</feature>
<dbReference type="GO" id="GO:0008270">
    <property type="term" value="F:zinc ion binding"/>
    <property type="evidence" value="ECO:0007669"/>
    <property type="project" value="UniProtKB-KW"/>
</dbReference>
<dbReference type="GO" id="GO:0043565">
    <property type="term" value="F:sequence-specific DNA binding"/>
    <property type="evidence" value="ECO:0007669"/>
    <property type="project" value="InterPro"/>
</dbReference>
<evidence type="ECO:0000256" key="5">
    <source>
        <dbReference type="ARBA" id="ARBA00022833"/>
    </source>
</evidence>
<evidence type="ECO:0000256" key="7">
    <source>
        <dbReference type="ARBA" id="ARBA00023054"/>
    </source>
</evidence>
<evidence type="ECO:0000256" key="3">
    <source>
        <dbReference type="ARBA" id="ARBA00022723"/>
    </source>
</evidence>
<dbReference type="EMBL" id="VUJU01011233">
    <property type="protein sequence ID" value="KAF0711491.1"/>
    <property type="molecule type" value="Genomic_DNA"/>
</dbReference>
<dbReference type="InterPro" id="IPR026516">
    <property type="entry name" value="THAP1/10"/>
</dbReference>
<dbReference type="PANTHER" id="PTHR46600:SF1">
    <property type="entry name" value="THAP DOMAIN-CONTAINING PROTEIN 1"/>
    <property type="match status" value="1"/>
</dbReference>
<dbReference type="Pfam" id="PF05485">
    <property type="entry name" value="THAP"/>
    <property type="match status" value="1"/>
</dbReference>
<dbReference type="InterPro" id="IPR021896">
    <property type="entry name" value="THAP9-like_HTH"/>
</dbReference>
<dbReference type="GO" id="GO:0005654">
    <property type="term" value="C:nucleoplasm"/>
    <property type="evidence" value="ECO:0007669"/>
    <property type="project" value="UniProtKB-SubCell"/>
</dbReference>
<keyword evidence="4 12" id="KW-0863">Zinc-finger</keyword>
<evidence type="ECO:0000256" key="4">
    <source>
        <dbReference type="ARBA" id="ARBA00022771"/>
    </source>
</evidence>
<evidence type="ECO:0000256" key="6">
    <source>
        <dbReference type="ARBA" id="ARBA00023015"/>
    </source>
</evidence>
<dbReference type="SMART" id="SM00980">
    <property type="entry name" value="THAP"/>
    <property type="match status" value="1"/>
</dbReference>
<gene>
    <name evidence="15" type="ORF">FWK35_00028138</name>
</gene>
<evidence type="ECO:0000259" key="14">
    <source>
        <dbReference type="PROSITE" id="PS50950"/>
    </source>
</evidence>
<feature type="domain" description="THAP-type" evidence="14">
    <location>
        <begin position="1"/>
        <end position="81"/>
    </location>
</feature>
<dbReference type="PANTHER" id="PTHR46600">
    <property type="entry name" value="THAP DOMAIN-CONTAINING"/>
    <property type="match status" value="1"/>
</dbReference>
<evidence type="ECO:0000256" key="11">
    <source>
        <dbReference type="ARBA" id="ARBA00023306"/>
    </source>
</evidence>
<evidence type="ECO:0000256" key="8">
    <source>
        <dbReference type="ARBA" id="ARBA00023125"/>
    </source>
</evidence>
<evidence type="ECO:0000313" key="15">
    <source>
        <dbReference type="EMBL" id="KAF0711491.1"/>
    </source>
</evidence>
<accession>A0A6G0VVN2</accession>
<reference evidence="15 16" key="1">
    <citation type="submission" date="2019-08" db="EMBL/GenBank/DDBJ databases">
        <title>Whole genome of Aphis craccivora.</title>
        <authorList>
            <person name="Voronova N.V."/>
            <person name="Shulinski R.S."/>
            <person name="Bandarenka Y.V."/>
            <person name="Zhorov D.G."/>
            <person name="Warner D."/>
        </authorList>
    </citation>
    <scope>NUCLEOTIDE SEQUENCE [LARGE SCALE GENOMIC DNA]</scope>
    <source>
        <strain evidence="15">180601</strain>
        <tissue evidence="15">Whole Body</tissue>
    </source>
</reference>
<dbReference type="AlphaFoldDB" id="A0A6G0VVN2"/>
<evidence type="ECO:0000256" key="10">
    <source>
        <dbReference type="ARBA" id="ARBA00023242"/>
    </source>
</evidence>
<feature type="coiled-coil region" evidence="13">
    <location>
        <begin position="202"/>
        <end position="236"/>
    </location>
</feature>
<evidence type="ECO:0000256" key="1">
    <source>
        <dbReference type="ARBA" id="ARBA00004642"/>
    </source>
</evidence>
<dbReference type="OrthoDB" id="7312725at2759"/>
<keyword evidence="8 12" id="KW-0238">DNA-binding</keyword>
<dbReference type="SUPFAM" id="SSF57716">
    <property type="entry name" value="Glucocorticoid receptor-like (DNA-binding domain)"/>
    <property type="match status" value="1"/>
</dbReference>
<protein>
    <submittedName>
        <fullName evidence="15">THAP domain-containing protein 1-like</fullName>
    </submittedName>
</protein>